<organism evidence="2 3">
    <name type="scientific">Anthostomella pinea</name>
    <dbReference type="NCBI Taxonomy" id="933095"/>
    <lineage>
        <taxon>Eukaryota</taxon>
        <taxon>Fungi</taxon>
        <taxon>Dikarya</taxon>
        <taxon>Ascomycota</taxon>
        <taxon>Pezizomycotina</taxon>
        <taxon>Sordariomycetes</taxon>
        <taxon>Xylariomycetidae</taxon>
        <taxon>Xylariales</taxon>
        <taxon>Xylariaceae</taxon>
        <taxon>Anthostomella</taxon>
    </lineage>
</organism>
<evidence type="ECO:0000313" key="3">
    <source>
        <dbReference type="Proteomes" id="UP001295740"/>
    </source>
</evidence>
<dbReference type="AlphaFoldDB" id="A0AAI8YLQ4"/>
<name>A0AAI8YLQ4_9PEZI</name>
<proteinExistence type="predicted"/>
<evidence type="ECO:0000256" key="1">
    <source>
        <dbReference type="SAM" id="MobiDB-lite"/>
    </source>
</evidence>
<accession>A0AAI8YLQ4</accession>
<comment type="caution">
    <text evidence="2">The sequence shown here is derived from an EMBL/GenBank/DDBJ whole genome shotgun (WGS) entry which is preliminary data.</text>
</comment>
<keyword evidence="3" id="KW-1185">Reference proteome</keyword>
<dbReference type="EMBL" id="CAUWAG010000012">
    <property type="protein sequence ID" value="CAJ2509498.1"/>
    <property type="molecule type" value="Genomic_DNA"/>
</dbReference>
<evidence type="ECO:0000313" key="2">
    <source>
        <dbReference type="EMBL" id="CAJ2509498.1"/>
    </source>
</evidence>
<feature type="compositionally biased region" description="Polar residues" evidence="1">
    <location>
        <begin position="178"/>
        <end position="195"/>
    </location>
</feature>
<reference evidence="2" key="1">
    <citation type="submission" date="2023-10" db="EMBL/GenBank/DDBJ databases">
        <authorList>
            <person name="Hackl T."/>
        </authorList>
    </citation>
    <scope>NUCLEOTIDE SEQUENCE</scope>
</reference>
<sequence>MSRNNIQGKINRVIPDLAEIVDFSYGDMDFANGNQSSHGTPAGFKSGKNPVDYEAAIDLNVITRRQMVEDINAYRYDVNFCRDNLDSLPDLTPQETRTLQIRILDCGHNIRHCQHRIEHIDAQVRASGGFVQAASTPLSAVPMAMRPVKHYRSVSTPSNDRRPSVSGSGTGAAPPSSNKRPSISGSGAAATPSSNKRPRFQKHDSDENEAEEGDSRVTDNGGTIVAAPASNPSSTVQRLGYWMCHLCTAQKYLDAGSSRVPSEASKWPLKDISKMMNHFLDMHTEHTPQERCRELGDALAQNKGPFEYWLTRTRAQEVENPSAVLDEYIETLQNGSLPEPLRGLNRAAGVFPNTVSGAYGASKYA</sequence>
<dbReference type="Proteomes" id="UP001295740">
    <property type="component" value="Unassembled WGS sequence"/>
</dbReference>
<feature type="compositionally biased region" description="Low complexity" evidence="1">
    <location>
        <begin position="164"/>
        <end position="177"/>
    </location>
</feature>
<protein>
    <submittedName>
        <fullName evidence="2">Uu.00g145240.m01.CDS01</fullName>
    </submittedName>
</protein>
<feature type="region of interest" description="Disordered" evidence="1">
    <location>
        <begin position="151"/>
        <end position="231"/>
    </location>
</feature>
<gene>
    <name evidence="2" type="ORF">KHLLAP_LOCUS9966</name>
</gene>